<dbReference type="PROSITE" id="PS50006">
    <property type="entry name" value="FHA_DOMAIN"/>
    <property type="match status" value="1"/>
</dbReference>
<dbReference type="Pfam" id="PF00498">
    <property type="entry name" value="FHA"/>
    <property type="match status" value="1"/>
</dbReference>
<evidence type="ECO:0000256" key="2">
    <source>
        <dbReference type="SAM" id="MobiDB-lite"/>
    </source>
</evidence>
<comment type="caution">
    <text evidence="5">The sequence shown here is derived from an EMBL/GenBank/DDBJ whole genome shotgun (WGS) entry which is preliminary data.</text>
</comment>
<evidence type="ECO:0000259" key="3">
    <source>
        <dbReference type="PROSITE" id="PS50006"/>
    </source>
</evidence>
<feature type="region of interest" description="Disordered" evidence="2">
    <location>
        <begin position="491"/>
        <end position="513"/>
    </location>
</feature>
<protein>
    <recommendedName>
        <fullName evidence="7">Angiogenic factor with G patch and FHA domains 1</fullName>
    </recommendedName>
</protein>
<dbReference type="SMART" id="SM00240">
    <property type="entry name" value="FHA"/>
    <property type="match status" value="1"/>
</dbReference>
<accession>A0AAV2U0T7</accession>
<dbReference type="GO" id="GO:0003676">
    <property type="term" value="F:nucleic acid binding"/>
    <property type="evidence" value="ECO:0007669"/>
    <property type="project" value="InterPro"/>
</dbReference>
<dbReference type="Gene3D" id="2.60.200.20">
    <property type="match status" value="1"/>
</dbReference>
<dbReference type="InterPro" id="IPR008984">
    <property type="entry name" value="SMAD_FHA_dom_sf"/>
</dbReference>
<reference evidence="5" key="1">
    <citation type="submission" date="2024-06" db="EMBL/GenBank/DDBJ databases">
        <authorList>
            <person name="Liu X."/>
            <person name="Lenzi L."/>
            <person name="Haldenby T S."/>
            <person name="Uol C."/>
        </authorList>
    </citation>
    <scope>NUCLEOTIDE SEQUENCE</scope>
</reference>
<feature type="compositionally biased region" description="Basic and acidic residues" evidence="2">
    <location>
        <begin position="298"/>
        <end position="309"/>
    </location>
</feature>
<feature type="compositionally biased region" description="Basic residues" evidence="2">
    <location>
        <begin position="205"/>
        <end position="233"/>
    </location>
</feature>
<dbReference type="SMART" id="SM00443">
    <property type="entry name" value="G_patch"/>
    <property type="match status" value="1"/>
</dbReference>
<dbReference type="PANTHER" id="PTHR23106:SF24">
    <property type="entry name" value="ANGIOGENIC FACTOR WITH G PATCH AND FHA DOMAINS 1"/>
    <property type="match status" value="1"/>
</dbReference>
<evidence type="ECO:0000256" key="1">
    <source>
        <dbReference type="SAM" id="Coils"/>
    </source>
</evidence>
<dbReference type="PANTHER" id="PTHR23106">
    <property type="entry name" value="ANGIOGENIC FACTOR WITH G PATCH AND FHA DOMAINS 1"/>
    <property type="match status" value="1"/>
</dbReference>
<feature type="compositionally biased region" description="Basic residues" evidence="2">
    <location>
        <begin position="270"/>
        <end position="282"/>
    </location>
</feature>
<dbReference type="PROSITE" id="PS50174">
    <property type="entry name" value="G_PATCH"/>
    <property type="match status" value="1"/>
</dbReference>
<dbReference type="InterPro" id="IPR035624">
    <property type="entry name" value="AGGF1_OCRE"/>
</dbReference>
<evidence type="ECO:0000313" key="6">
    <source>
        <dbReference type="Proteomes" id="UP001497525"/>
    </source>
</evidence>
<feature type="compositionally biased region" description="Basic and acidic residues" evidence="2">
    <location>
        <begin position="177"/>
        <end position="195"/>
    </location>
</feature>
<feature type="domain" description="FHA" evidence="3">
    <location>
        <begin position="353"/>
        <end position="405"/>
    </location>
</feature>
<evidence type="ECO:0008006" key="7">
    <source>
        <dbReference type="Google" id="ProtNLM"/>
    </source>
</evidence>
<dbReference type="SUPFAM" id="SSF49879">
    <property type="entry name" value="SMAD/FHA domain"/>
    <property type="match status" value="1"/>
</dbReference>
<dbReference type="InterPro" id="IPR053027">
    <property type="entry name" value="AGGF1"/>
</dbReference>
<feature type="coiled-coil region" evidence="1">
    <location>
        <begin position="9"/>
        <end position="43"/>
    </location>
</feature>
<dbReference type="AlphaFoldDB" id="A0AAV2U0T7"/>
<evidence type="ECO:0000259" key="4">
    <source>
        <dbReference type="PROSITE" id="PS50174"/>
    </source>
</evidence>
<feature type="domain" description="G-patch" evidence="4">
    <location>
        <begin position="561"/>
        <end position="608"/>
    </location>
</feature>
<feature type="region of interest" description="Disordered" evidence="2">
    <location>
        <begin position="177"/>
        <end position="309"/>
    </location>
</feature>
<name>A0AAV2U0T7_CALDB</name>
<sequence length="642" mass="71794">MEFDVFDKLSELETRIHFLKKEIEEKNLIIASLTSKNAELEQRLAGAGVTHQSNSEVTQPDIPVPTPKPCEKIAVVDSDLTKIGDKSIAEALKEASDSAVRSTGYTFDERTGLYYDHNSGYYYDPENQLFYEPRRGIYYSYNSETGEYTYQSSASRTQLKAQYEKLISDPAYQHEIKKSQRDVSKANFNFDRDSPRSLSGDSTHNRHRSVRRRRRRSSSSSARRRRRPRHRSRSTSATSDRSRSRLHRRRLIKYSSDSDASLPRSCSHSGRSRRHHKRHRSTSSHSERVHKDKHRSKSRDSGKSASDKKTCLAAEPVRYPPVVRLMVLASDHVPLGQVFIITSTESSKGWGCIGRSSHLCPSVNFPEDPAVSAIHCEIVFKSKDDRYILIDRDSQSGTYVNGQQISKKTDVPLCHGDVLRVGSSRLLVHIHDGQESCGQCDPEIVKAAFEASADSNENKTDTNEKILDEELSGLSGTALREAKRRATLDELKGKYGLKRPVPAPKSQDPPTYNDRAAQRRAIEHNLKSAGYELPQPPGVTYRRNPNLTPLITASTSVPISGENRGAKMLSKMGWNPGQGLGKTSSGIAEPIPVAMRPNPTAGLGSGSKSLPRELGLPLDATPKEIMNAKRLAITRERYDKLD</sequence>
<dbReference type="InterPro" id="IPR000253">
    <property type="entry name" value="FHA_dom"/>
</dbReference>
<dbReference type="EMBL" id="CAXLJL010001011">
    <property type="protein sequence ID" value="CAL5142311.1"/>
    <property type="molecule type" value="Genomic_DNA"/>
</dbReference>
<keyword evidence="1" id="KW-0175">Coiled coil</keyword>
<dbReference type="Pfam" id="PF01585">
    <property type="entry name" value="G-patch"/>
    <property type="match status" value="1"/>
</dbReference>
<dbReference type="InterPro" id="IPR041591">
    <property type="entry name" value="OCRE"/>
</dbReference>
<evidence type="ECO:0000313" key="5">
    <source>
        <dbReference type="EMBL" id="CAL5142311.1"/>
    </source>
</evidence>
<dbReference type="Proteomes" id="UP001497525">
    <property type="component" value="Unassembled WGS sequence"/>
</dbReference>
<organism evidence="5 6">
    <name type="scientific">Calicophoron daubneyi</name>
    <name type="common">Rumen fluke</name>
    <name type="synonym">Paramphistomum daubneyi</name>
    <dbReference type="NCBI Taxonomy" id="300641"/>
    <lineage>
        <taxon>Eukaryota</taxon>
        <taxon>Metazoa</taxon>
        <taxon>Spiralia</taxon>
        <taxon>Lophotrochozoa</taxon>
        <taxon>Platyhelminthes</taxon>
        <taxon>Trematoda</taxon>
        <taxon>Digenea</taxon>
        <taxon>Plagiorchiida</taxon>
        <taxon>Pronocephalata</taxon>
        <taxon>Paramphistomoidea</taxon>
        <taxon>Paramphistomidae</taxon>
        <taxon>Calicophoron</taxon>
    </lineage>
</organism>
<dbReference type="Pfam" id="PF17780">
    <property type="entry name" value="OCRE"/>
    <property type="match status" value="1"/>
</dbReference>
<proteinExistence type="predicted"/>
<gene>
    <name evidence="5" type="ORF">CDAUBV1_LOCUS17555</name>
</gene>
<dbReference type="CDD" id="cd16164">
    <property type="entry name" value="OCRE_VG5Q"/>
    <property type="match status" value="1"/>
</dbReference>
<dbReference type="InterPro" id="IPR000467">
    <property type="entry name" value="G_patch_dom"/>
</dbReference>